<protein>
    <submittedName>
        <fullName evidence="4">Exopolysaccharide biosynthesis protein</fullName>
    </submittedName>
</protein>
<keyword evidence="2" id="KW-0812">Transmembrane</keyword>
<reference evidence="5" key="1">
    <citation type="submission" date="2018-08" db="EMBL/GenBank/DDBJ databases">
        <authorList>
            <person name="Chevrot R."/>
        </authorList>
    </citation>
    <scope>NUCLEOTIDE SEQUENCE [LARGE SCALE GENOMIC DNA]</scope>
</reference>
<dbReference type="EMBL" id="LS992241">
    <property type="protein sequence ID" value="SYX85284.1"/>
    <property type="molecule type" value="Genomic_DNA"/>
</dbReference>
<evidence type="ECO:0000256" key="2">
    <source>
        <dbReference type="SAM" id="Phobius"/>
    </source>
</evidence>
<sequence length="390" mass="42869">MQTERSISKHNKNRALPPRHAIRAKQRTSNPKQGKPRKKRSVWRILRMVAAIFILICSLGAGWLFLTPSGTDMRFLIADTLITTQHRHWAKYVIGQAELDKRVQEYWKNFERMGDEKATIDIKKPSIAEQTKKPLIEYKEVSGTGATGASFSGYLMIVNDPSKIRIGVPGKAGRGEKVSSMVKRTGALAGVNGGGFADPNWEGNGFKPIGVVINDGKLYYNGVGKKNTQIVGIDKDGKMVAGNFSVSELLDMGVKEAVTFQPRMIVNGKGQIRNHADGWGIAPRTVMGQREDGAILFLVIDGRQPHSIGADLYDCQKIMLENGAIIAANLDGGSSTVLVEKDGVIKNSPSSQYGERYLPTAFLIFEHPEEANIPNIWEGLNPGDIDPSKW</sequence>
<evidence type="ECO:0000313" key="5">
    <source>
        <dbReference type="Proteomes" id="UP000304148"/>
    </source>
</evidence>
<keyword evidence="2" id="KW-0472">Membrane</keyword>
<evidence type="ECO:0000259" key="3">
    <source>
        <dbReference type="Pfam" id="PF09992"/>
    </source>
</evidence>
<dbReference type="AlphaFoldDB" id="A0A383RFN2"/>
<accession>A0A383RFN2</accession>
<dbReference type="PANTHER" id="PTHR40446:SF2">
    <property type="entry name" value="N-ACETYLGLUCOSAMINE-1-PHOSPHODIESTER ALPHA-N-ACETYLGLUCOSAMINIDASE"/>
    <property type="match status" value="1"/>
</dbReference>
<evidence type="ECO:0000256" key="1">
    <source>
        <dbReference type="SAM" id="MobiDB-lite"/>
    </source>
</evidence>
<keyword evidence="2" id="KW-1133">Transmembrane helix</keyword>
<dbReference type="Pfam" id="PF09992">
    <property type="entry name" value="NAGPA"/>
    <property type="match status" value="1"/>
</dbReference>
<proteinExistence type="predicted"/>
<dbReference type="PANTHER" id="PTHR40446">
    <property type="entry name" value="N-ACETYLGLUCOSAMINE-1-PHOSPHODIESTER ALPHA-N-ACETYLGLUCOSAMINIDASE"/>
    <property type="match status" value="1"/>
</dbReference>
<feature type="domain" description="Phosphodiester glycosidase" evidence="3">
    <location>
        <begin position="186"/>
        <end position="365"/>
    </location>
</feature>
<gene>
    <name evidence="4" type="ORF">PBLR_13706</name>
</gene>
<dbReference type="Proteomes" id="UP000304148">
    <property type="component" value="Chromosome"/>
</dbReference>
<dbReference type="InterPro" id="IPR018711">
    <property type="entry name" value="NAGPA"/>
</dbReference>
<evidence type="ECO:0000313" key="4">
    <source>
        <dbReference type="EMBL" id="SYX85284.1"/>
    </source>
</evidence>
<feature type="region of interest" description="Disordered" evidence="1">
    <location>
        <begin position="1"/>
        <end position="39"/>
    </location>
</feature>
<dbReference type="RefSeq" id="WP_138189487.1">
    <property type="nucleotide sequence ID" value="NZ_LS992241.1"/>
</dbReference>
<organism evidence="4 5">
    <name type="scientific">Paenibacillus alvei</name>
    <name type="common">Bacillus alvei</name>
    <dbReference type="NCBI Taxonomy" id="44250"/>
    <lineage>
        <taxon>Bacteria</taxon>
        <taxon>Bacillati</taxon>
        <taxon>Bacillota</taxon>
        <taxon>Bacilli</taxon>
        <taxon>Bacillales</taxon>
        <taxon>Paenibacillaceae</taxon>
        <taxon>Paenibacillus</taxon>
    </lineage>
</organism>
<name>A0A383RFN2_PAEAL</name>
<feature type="transmembrane region" description="Helical" evidence="2">
    <location>
        <begin position="45"/>
        <end position="66"/>
    </location>
</feature>